<dbReference type="RefSeq" id="WP_220201023.1">
    <property type="nucleotide sequence ID" value="NZ_BNJK01000001.1"/>
</dbReference>
<dbReference type="Proteomes" id="UP000597444">
    <property type="component" value="Unassembled WGS sequence"/>
</dbReference>
<evidence type="ECO:0000313" key="1">
    <source>
        <dbReference type="EMBL" id="GHO90015.1"/>
    </source>
</evidence>
<name>A0A8J3IFY6_9CHLR</name>
<sequence length="71" mass="8144">MHVVIRIQGHLDQSWQQWLEELAIVHEEDGTSRISGVLPDQAALYGVLQKIDRLSLTLLSLERHETRLDEG</sequence>
<keyword evidence="2" id="KW-1185">Reference proteome</keyword>
<accession>A0A8J3IFY6</accession>
<evidence type="ECO:0000313" key="2">
    <source>
        <dbReference type="Proteomes" id="UP000597444"/>
    </source>
</evidence>
<organism evidence="1 2">
    <name type="scientific">Reticulibacter mediterranei</name>
    <dbReference type="NCBI Taxonomy" id="2778369"/>
    <lineage>
        <taxon>Bacteria</taxon>
        <taxon>Bacillati</taxon>
        <taxon>Chloroflexota</taxon>
        <taxon>Ktedonobacteria</taxon>
        <taxon>Ktedonobacterales</taxon>
        <taxon>Reticulibacteraceae</taxon>
        <taxon>Reticulibacter</taxon>
    </lineage>
</organism>
<dbReference type="AlphaFoldDB" id="A0A8J3IFY6"/>
<proteinExistence type="predicted"/>
<comment type="caution">
    <text evidence="1">The sequence shown here is derived from an EMBL/GenBank/DDBJ whole genome shotgun (WGS) entry which is preliminary data.</text>
</comment>
<gene>
    <name evidence="1" type="ORF">KSF_000630</name>
</gene>
<dbReference type="EMBL" id="BNJK01000001">
    <property type="protein sequence ID" value="GHO90015.1"/>
    <property type="molecule type" value="Genomic_DNA"/>
</dbReference>
<reference evidence="1" key="1">
    <citation type="submission" date="2020-10" db="EMBL/GenBank/DDBJ databases">
        <title>Taxonomic study of unclassified bacteria belonging to the class Ktedonobacteria.</title>
        <authorList>
            <person name="Yabe S."/>
            <person name="Wang C.M."/>
            <person name="Zheng Y."/>
            <person name="Sakai Y."/>
            <person name="Cavaletti L."/>
            <person name="Monciardini P."/>
            <person name="Donadio S."/>
        </authorList>
    </citation>
    <scope>NUCLEOTIDE SEQUENCE</scope>
    <source>
        <strain evidence="1">ID150040</strain>
    </source>
</reference>
<protein>
    <submittedName>
        <fullName evidence="1">Uncharacterized protein</fullName>
    </submittedName>
</protein>